<name>A0A822ZL77_NELNU</name>
<feature type="chain" id="PRO_5032618979" evidence="1">
    <location>
        <begin position="31"/>
        <end position="194"/>
    </location>
</feature>
<dbReference type="EMBL" id="DUZY01000007">
    <property type="protein sequence ID" value="DAD44301.1"/>
    <property type="molecule type" value="Genomic_DNA"/>
</dbReference>
<protein>
    <submittedName>
        <fullName evidence="2">Uncharacterized protein</fullName>
    </submittedName>
</protein>
<organism evidence="2 3">
    <name type="scientific">Nelumbo nucifera</name>
    <name type="common">Sacred lotus</name>
    <dbReference type="NCBI Taxonomy" id="4432"/>
    <lineage>
        <taxon>Eukaryota</taxon>
        <taxon>Viridiplantae</taxon>
        <taxon>Streptophyta</taxon>
        <taxon>Embryophyta</taxon>
        <taxon>Tracheophyta</taxon>
        <taxon>Spermatophyta</taxon>
        <taxon>Magnoliopsida</taxon>
        <taxon>Proteales</taxon>
        <taxon>Nelumbonaceae</taxon>
        <taxon>Nelumbo</taxon>
    </lineage>
</organism>
<keyword evidence="3" id="KW-1185">Reference proteome</keyword>
<sequence length="194" mass="22229">MTTIFSFFNKFVSLISFLSIWVASFSPLQTTQSPHRKSERYHLKPLNLLLRLVGSLNPMKRCLHLGPISNESSPLRIRRKILKPAPQHQLYARSSQQLMPQLSASPLKRPIPSRKEPDSSVDQSSFPLRILKIHNSPKILSRFEEHREYVKLKAAQNGVRKRDERCIADGDELLILIQSILIVISYDVCCSSRA</sequence>
<dbReference type="PANTHER" id="PTHR31681:SF4">
    <property type="entry name" value="C2H2-LIKE ZINC FINGER PROTEIN"/>
    <property type="match status" value="1"/>
</dbReference>
<keyword evidence="1" id="KW-0732">Signal</keyword>
<dbReference type="PANTHER" id="PTHR31681">
    <property type="entry name" value="C2H2-LIKE ZINC FINGER PROTEIN"/>
    <property type="match status" value="1"/>
</dbReference>
<dbReference type="AlphaFoldDB" id="A0A822ZL77"/>
<dbReference type="Proteomes" id="UP000607653">
    <property type="component" value="Unassembled WGS sequence"/>
</dbReference>
<evidence type="ECO:0000256" key="1">
    <source>
        <dbReference type="SAM" id="SignalP"/>
    </source>
</evidence>
<reference evidence="2 3" key="1">
    <citation type="journal article" date="2020" name="Mol. Biol. Evol.">
        <title>Distinct Expression and Methylation Patterns for Genes with Different Fates following a Single Whole-Genome Duplication in Flowering Plants.</title>
        <authorList>
            <person name="Shi T."/>
            <person name="Rahmani R.S."/>
            <person name="Gugger P.F."/>
            <person name="Wang M."/>
            <person name="Li H."/>
            <person name="Zhang Y."/>
            <person name="Li Z."/>
            <person name="Wang Q."/>
            <person name="Van de Peer Y."/>
            <person name="Marchal K."/>
            <person name="Chen J."/>
        </authorList>
    </citation>
    <scope>NUCLEOTIDE SEQUENCE [LARGE SCALE GENOMIC DNA]</scope>
    <source>
        <tissue evidence="2">Leaf</tissue>
    </source>
</reference>
<evidence type="ECO:0000313" key="3">
    <source>
        <dbReference type="Proteomes" id="UP000607653"/>
    </source>
</evidence>
<comment type="caution">
    <text evidence="2">The sequence shown here is derived from an EMBL/GenBank/DDBJ whole genome shotgun (WGS) entry which is preliminary data.</text>
</comment>
<accession>A0A822ZL77</accession>
<feature type="signal peptide" evidence="1">
    <location>
        <begin position="1"/>
        <end position="30"/>
    </location>
</feature>
<proteinExistence type="predicted"/>
<gene>
    <name evidence="2" type="ORF">HUJ06_002531</name>
</gene>
<evidence type="ECO:0000313" key="2">
    <source>
        <dbReference type="EMBL" id="DAD44301.1"/>
    </source>
</evidence>